<evidence type="ECO:0000259" key="1">
    <source>
        <dbReference type="Pfam" id="PF13649"/>
    </source>
</evidence>
<dbReference type="GO" id="GO:0032259">
    <property type="term" value="P:methylation"/>
    <property type="evidence" value="ECO:0007669"/>
    <property type="project" value="UniProtKB-KW"/>
</dbReference>
<dbReference type="InterPro" id="IPR041698">
    <property type="entry name" value="Methyltransf_25"/>
</dbReference>
<proteinExistence type="predicted"/>
<keyword evidence="3" id="KW-1185">Reference proteome</keyword>
<dbReference type="AlphaFoldDB" id="A0A7G9SH15"/>
<gene>
    <name evidence="2" type="ORF">H9L13_10990</name>
</gene>
<protein>
    <submittedName>
        <fullName evidence="2">Class I SAM-dependent methyltransferase</fullName>
    </submittedName>
</protein>
<feature type="domain" description="Methyltransferase" evidence="1">
    <location>
        <begin position="53"/>
        <end position="146"/>
    </location>
</feature>
<sequence>MKQSTESKRRLEQEDIHDQWLQDYLSEDLNRFYDEAFQNIVEQLGDTRDKHLLDLGCGYCFHTSRLAKSDLRITAVDFSTTALSEARRTITKAGLEGRVSLERGDATSLPFSNASFDHVLIWGVLMHVPDIEAALSEAARVLKPGGS</sequence>
<dbReference type="SUPFAM" id="SSF53335">
    <property type="entry name" value="S-adenosyl-L-methionine-dependent methyltransferases"/>
    <property type="match status" value="1"/>
</dbReference>
<dbReference type="InterPro" id="IPR029063">
    <property type="entry name" value="SAM-dependent_MTases_sf"/>
</dbReference>
<dbReference type="GO" id="GO:0008757">
    <property type="term" value="F:S-adenosylmethionine-dependent methyltransferase activity"/>
    <property type="evidence" value="ECO:0007669"/>
    <property type="project" value="InterPro"/>
</dbReference>
<dbReference type="EMBL" id="CP060718">
    <property type="protein sequence ID" value="QNN67140.1"/>
    <property type="molecule type" value="Genomic_DNA"/>
</dbReference>
<accession>A0A7G9SH15</accession>
<evidence type="ECO:0000313" key="2">
    <source>
        <dbReference type="EMBL" id="QNN67140.1"/>
    </source>
</evidence>
<dbReference type="Proteomes" id="UP000515971">
    <property type="component" value="Chromosome"/>
</dbReference>
<dbReference type="Gene3D" id="3.40.50.150">
    <property type="entry name" value="Vaccinia Virus protein VP39"/>
    <property type="match status" value="1"/>
</dbReference>
<dbReference type="PANTHER" id="PTHR43591">
    <property type="entry name" value="METHYLTRANSFERASE"/>
    <property type="match status" value="1"/>
</dbReference>
<evidence type="ECO:0000313" key="3">
    <source>
        <dbReference type="Proteomes" id="UP000515971"/>
    </source>
</evidence>
<dbReference type="Pfam" id="PF13649">
    <property type="entry name" value="Methyltransf_25"/>
    <property type="match status" value="1"/>
</dbReference>
<organism evidence="2 3">
    <name type="scientific">Sphingomonas lutea</name>
    <dbReference type="NCBI Taxonomy" id="1045317"/>
    <lineage>
        <taxon>Bacteria</taxon>
        <taxon>Pseudomonadati</taxon>
        <taxon>Pseudomonadota</taxon>
        <taxon>Alphaproteobacteria</taxon>
        <taxon>Sphingomonadales</taxon>
        <taxon>Sphingomonadaceae</taxon>
        <taxon>Sphingomonas</taxon>
    </lineage>
</organism>
<reference evidence="2 3" key="1">
    <citation type="submission" date="2020-08" db="EMBL/GenBank/DDBJ databases">
        <title>Genome sequence of Sphingomonas lutea KCTC 23642T.</title>
        <authorList>
            <person name="Hyun D.-W."/>
            <person name="Bae J.-W."/>
        </authorList>
    </citation>
    <scope>NUCLEOTIDE SEQUENCE [LARGE SCALE GENOMIC DNA]</scope>
    <source>
        <strain evidence="2 3">KCTC 23642</strain>
    </source>
</reference>
<dbReference type="KEGG" id="slut:H9L13_10990"/>
<keyword evidence="2" id="KW-0808">Transferase</keyword>
<dbReference type="RefSeq" id="WP_187537732.1">
    <property type="nucleotide sequence ID" value="NZ_CP060718.1"/>
</dbReference>
<keyword evidence="2" id="KW-0489">Methyltransferase</keyword>
<name>A0A7G9SH15_9SPHN</name>
<dbReference type="CDD" id="cd02440">
    <property type="entry name" value="AdoMet_MTases"/>
    <property type="match status" value="1"/>
</dbReference>